<dbReference type="CDD" id="cd00086">
    <property type="entry name" value="homeodomain"/>
    <property type="match status" value="1"/>
</dbReference>
<dbReference type="Proteomes" id="UP000887116">
    <property type="component" value="Unassembled WGS sequence"/>
</dbReference>
<comment type="similarity">
    <text evidence="6">Belongs to the even-skipped homeobox family.</text>
</comment>
<accession>A0A8X6KI24</accession>
<keyword evidence="2" id="KW-0217">Developmental protein</keyword>
<keyword evidence="3 7" id="KW-0238">DNA-binding</keyword>
<feature type="region of interest" description="Disordered" evidence="9">
    <location>
        <begin position="275"/>
        <end position="320"/>
    </location>
</feature>
<evidence type="ECO:0000313" key="11">
    <source>
        <dbReference type="EMBL" id="GFQ73801.1"/>
    </source>
</evidence>
<dbReference type="InterPro" id="IPR052002">
    <property type="entry name" value="Even-skipped_HD"/>
</dbReference>
<dbReference type="Pfam" id="PF00046">
    <property type="entry name" value="Homeodomain"/>
    <property type="match status" value="1"/>
</dbReference>
<dbReference type="InterPro" id="IPR001356">
    <property type="entry name" value="HD"/>
</dbReference>
<feature type="DNA-binding region" description="Homeobox" evidence="7">
    <location>
        <begin position="121"/>
        <end position="180"/>
    </location>
</feature>
<dbReference type="SUPFAM" id="SSF46689">
    <property type="entry name" value="Homeodomain-like"/>
    <property type="match status" value="1"/>
</dbReference>
<feature type="compositionally biased region" description="Pro residues" evidence="9">
    <location>
        <begin position="276"/>
        <end position="291"/>
    </location>
</feature>
<dbReference type="GO" id="GO:0000978">
    <property type="term" value="F:RNA polymerase II cis-regulatory region sequence-specific DNA binding"/>
    <property type="evidence" value="ECO:0007669"/>
    <property type="project" value="TreeGrafter"/>
</dbReference>
<dbReference type="PANTHER" id="PTHR46294">
    <property type="entry name" value="SEGMENTATION PROTEIN EVEN-SKIPPED"/>
    <property type="match status" value="1"/>
</dbReference>
<dbReference type="Gene3D" id="1.10.10.60">
    <property type="entry name" value="Homeodomain-like"/>
    <property type="match status" value="1"/>
</dbReference>
<evidence type="ECO:0000256" key="8">
    <source>
        <dbReference type="RuleBase" id="RU000682"/>
    </source>
</evidence>
<comment type="caution">
    <text evidence="11">The sequence shown here is derived from an EMBL/GenBank/DDBJ whole genome shotgun (WGS) entry which is preliminary data.</text>
</comment>
<evidence type="ECO:0000256" key="4">
    <source>
        <dbReference type="ARBA" id="ARBA00023155"/>
    </source>
</evidence>
<sequence>MEIISERNKTIRVCLPFPPPISHSGRQSSFVANDGRVYKGRRGQHELFECSRKRAYFPTIEMQQSLRGEVLVEEDELGKPKFDLRMRHRTETGFRTDDRKSSPLKEDPKEDKPRKDDLSSIRRYRTAFTREQLTRLEKEFCRENYVSRPRRCELASALNLPESTIKVWFQNRRMKDKRQRLALSWPYTDPHFAAYLINAAYAGYPLPPPFTTSYYGPTARYPAPNSAPAYMTRPPPPPAQPPLLATGTYIRADGSPPFFGPCVDPCRCHLVGFTQPPRPSVAPPQSTPTPPLGDTSPRAPVGPQQRTQLFQPYKTDLDRP</sequence>
<keyword evidence="4 7" id="KW-0371">Homeobox</keyword>
<evidence type="ECO:0000256" key="3">
    <source>
        <dbReference type="ARBA" id="ARBA00023125"/>
    </source>
</evidence>
<dbReference type="AlphaFoldDB" id="A0A8X6KI24"/>
<evidence type="ECO:0000256" key="6">
    <source>
        <dbReference type="ARBA" id="ARBA00038449"/>
    </source>
</evidence>
<evidence type="ECO:0000259" key="10">
    <source>
        <dbReference type="PROSITE" id="PS50071"/>
    </source>
</evidence>
<organism evidence="11 12">
    <name type="scientific">Trichonephila clavata</name>
    <name type="common">Joro spider</name>
    <name type="synonym">Nephila clavata</name>
    <dbReference type="NCBI Taxonomy" id="2740835"/>
    <lineage>
        <taxon>Eukaryota</taxon>
        <taxon>Metazoa</taxon>
        <taxon>Ecdysozoa</taxon>
        <taxon>Arthropoda</taxon>
        <taxon>Chelicerata</taxon>
        <taxon>Arachnida</taxon>
        <taxon>Araneae</taxon>
        <taxon>Araneomorphae</taxon>
        <taxon>Entelegynae</taxon>
        <taxon>Araneoidea</taxon>
        <taxon>Nephilidae</taxon>
        <taxon>Trichonephila</taxon>
    </lineage>
</organism>
<dbReference type="InterPro" id="IPR009057">
    <property type="entry name" value="Homeodomain-like_sf"/>
</dbReference>
<name>A0A8X6KI24_TRICU</name>
<dbReference type="InterPro" id="IPR017970">
    <property type="entry name" value="Homeobox_CS"/>
</dbReference>
<evidence type="ECO:0000256" key="5">
    <source>
        <dbReference type="ARBA" id="ARBA00023242"/>
    </source>
</evidence>
<reference evidence="11" key="1">
    <citation type="submission" date="2020-07" db="EMBL/GenBank/DDBJ databases">
        <title>Multicomponent nature underlies the extraordinary mechanical properties of spider dragline silk.</title>
        <authorList>
            <person name="Kono N."/>
            <person name="Nakamura H."/>
            <person name="Mori M."/>
            <person name="Yoshida Y."/>
            <person name="Ohtoshi R."/>
            <person name="Malay A.D."/>
            <person name="Moran D.A.P."/>
            <person name="Tomita M."/>
            <person name="Numata K."/>
            <person name="Arakawa K."/>
        </authorList>
    </citation>
    <scope>NUCLEOTIDE SEQUENCE</scope>
</reference>
<dbReference type="InterPro" id="IPR020479">
    <property type="entry name" value="HD_metazoa"/>
</dbReference>
<evidence type="ECO:0000313" key="12">
    <source>
        <dbReference type="Proteomes" id="UP000887116"/>
    </source>
</evidence>
<dbReference type="OrthoDB" id="6159439at2759"/>
<comment type="subcellular location">
    <subcellularLocation>
        <location evidence="1 7 8">Nucleus</location>
    </subcellularLocation>
</comment>
<dbReference type="PRINTS" id="PR00024">
    <property type="entry name" value="HOMEOBOX"/>
</dbReference>
<protein>
    <submittedName>
        <fullName evidence="11">Homeobox even-skipped homolog protein 1</fullName>
    </submittedName>
</protein>
<dbReference type="GO" id="GO:0000981">
    <property type="term" value="F:DNA-binding transcription factor activity, RNA polymerase II-specific"/>
    <property type="evidence" value="ECO:0007669"/>
    <property type="project" value="InterPro"/>
</dbReference>
<proteinExistence type="inferred from homology"/>
<dbReference type="PROSITE" id="PS50071">
    <property type="entry name" value="HOMEOBOX_2"/>
    <property type="match status" value="1"/>
</dbReference>
<keyword evidence="12" id="KW-1185">Reference proteome</keyword>
<dbReference type="PROSITE" id="PS00027">
    <property type="entry name" value="HOMEOBOX_1"/>
    <property type="match status" value="1"/>
</dbReference>
<dbReference type="EMBL" id="BMAO01021348">
    <property type="protein sequence ID" value="GFQ73801.1"/>
    <property type="molecule type" value="Genomic_DNA"/>
</dbReference>
<evidence type="ECO:0000256" key="1">
    <source>
        <dbReference type="ARBA" id="ARBA00004123"/>
    </source>
</evidence>
<evidence type="ECO:0000256" key="9">
    <source>
        <dbReference type="SAM" id="MobiDB-lite"/>
    </source>
</evidence>
<evidence type="ECO:0000256" key="2">
    <source>
        <dbReference type="ARBA" id="ARBA00022473"/>
    </source>
</evidence>
<dbReference type="SMART" id="SM00389">
    <property type="entry name" value="HOX"/>
    <property type="match status" value="1"/>
</dbReference>
<feature type="region of interest" description="Disordered" evidence="9">
    <location>
        <begin position="88"/>
        <end position="118"/>
    </location>
</feature>
<dbReference type="PANTHER" id="PTHR46294:SF4">
    <property type="entry name" value="SEGMENTATION PROTEIN EVEN-SKIPPED"/>
    <property type="match status" value="1"/>
</dbReference>
<dbReference type="GO" id="GO:0005634">
    <property type="term" value="C:nucleus"/>
    <property type="evidence" value="ECO:0007669"/>
    <property type="project" value="UniProtKB-SubCell"/>
</dbReference>
<keyword evidence="5 7" id="KW-0539">Nucleus</keyword>
<feature type="domain" description="Homeobox" evidence="10">
    <location>
        <begin position="119"/>
        <end position="179"/>
    </location>
</feature>
<evidence type="ECO:0000256" key="7">
    <source>
        <dbReference type="PROSITE-ProRule" id="PRU00108"/>
    </source>
</evidence>
<gene>
    <name evidence="11" type="primary">EVX1</name>
    <name evidence="11" type="ORF">TNCT_258381</name>
</gene>